<dbReference type="OrthoDB" id="4857587at2759"/>
<protein>
    <submittedName>
        <fullName evidence="1">Uncharacterized protein</fullName>
    </submittedName>
</protein>
<evidence type="ECO:0000313" key="2">
    <source>
        <dbReference type="Proteomes" id="UP000781932"/>
    </source>
</evidence>
<dbReference type="Proteomes" id="UP000781932">
    <property type="component" value="Unassembled WGS sequence"/>
</dbReference>
<sequence length="282" mass="32383">MASSSDPPDMKDIFENDYERQWVLKRSAQVAGCLIHDHMDKDDRERVARLAGDVGRKLRDFLVKRPDRGFLYQACLHGDLSQVGLAMLLAFRSQFRSAAEIPADVNIYFDQHAPLGCHDFDKYLSKRFARWEENEDAAVGFQEPTAVEHTYWGRDFTEKMRPGAVVEEIIDFNGLDARDYFDTNKPITRGDVLQFVYYCKVHTRERIIKALEDFAEGREKFRKEILYTSSGFPIISEPDQVDIVCAFCDDSLPVSSLDQLRSHCRKRGHTFATALSILGRQG</sequence>
<keyword evidence="2" id="KW-1185">Reference proteome</keyword>
<proteinExistence type="predicted"/>
<name>A0A9P6I9G0_9PEZI</name>
<reference evidence="1" key="1">
    <citation type="submission" date="2020-03" db="EMBL/GenBank/DDBJ databases">
        <authorList>
            <person name="He L."/>
        </authorList>
    </citation>
    <scope>NUCLEOTIDE SEQUENCE</scope>
    <source>
        <strain evidence="1">CkLH20</strain>
    </source>
</reference>
<accession>A0A9P6I9G0</accession>
<dbReference type="RefSeq" id="XP_038747062.1">
    <property type="nucleotide sequence ID" value="XM_038887455.1"/>
</dbReference>
<dbReference type="AlphaFoldDB" id="A0A9P6I9G0"/>
<evidence type="ECO:0000313" key="1">
    <source>
        <dbReference type="EMBL" id="KAF9877601.1"/>
    </source>
</evidence>
<dbReference type="EMBL" id="JAATWM020000013">
    <property type="protein sequence ID" value="KAF9877601.1"/>
    <property type="molecule type" value="Genomic_DNA"/>
</dbReference>
<reference evidence="1" key="2">
    <citation type="submission" date="2020-11" db="EMBL/GenBank/DDBJ databases">
        <title>Whole genome sequencing of Colletotrichum sp.</title>
        <authorList>
            <person name="Li H."/>
        </authorList>
    </citation>
    <scope>NUCLEOTIDE SEQUENCE</scope>
    <source>
        <strain evidence="1">CkLH20</strain>
    </source>
</reference>
<comment type="caution">
    <text evidence="1">The sequence shown here is derived from an EMBL/GenBank/DDBJ whole genome shotgun (WGS) entry which is preliminary data.</text>
</comment>
<gene>
    <name evidence="1" type="ORF">CkaCkLH20_04736</name>
</gene>
<dbReference type="GeneID" id="62160529"/>
<organism evidence="1 2">
    <name type="scientific">Colletotrichum karsti</name>
    <dbReference type="NCBI Taxonomy" id="1095194"/>
    <lineage>
        <taxon>Eukaryota</taxon>
        <taxon>Fungi</taxon>
        <taxon>Dikarya</taxon>
        <taxon>Ascomycota</taxon>
        <taxon>Pezizomycotina</taxon>
        <taxon>Sordariomycetes</taxon>
        <taxon>Hypocreomycetidae</taxon>
        <taxon>Glomerellales</taxon>
        <taxon>Glomerellaceae</taxon>
        <taxon>Colletotrichum</taxon>
        <taxon>Colletotrichum boninense species complex</taxon>
    </lineage>
</organism>